<dbReference type="Pfam" id="PF01270">
    <property type="entry name" value="Glyco_hydro_8"/>
    <property type="match status" value="1"/>
</dbReference>
<name>A0ABS5JXW1_9BACT</name>
<accession>A0ABS5JXW1</accession>
<evidence type="ECO:0000313" key="8">
    <source>
        <dbReference type="EMBL" id="MBS2099679.1"/>
    </source>
</evidence>
<proteinExistence type="inferred from homology"/>
<keyword evidence="9" id="KW-1185">Reference proteome</keyword>
<evidence type="ECO:0000256" key="1">
    <source>
        <dbReference type="ARBA" id="ARBA00000966"/>
    </source>
</evidence>
<keyword evidence="6" id="KW-0326">Glycosidase</keyword>
<dbReference type="RefSeq" id="WP_212216919.1">
    <property type="nucleotide sequence ID" value="NZ_JAGUCO010000013.1"/>
</dbReference>
<gene>
    <name evidence="8" type="ORF">KEM10_15390</name>
</gene>
<dbReference type="InterPro" id="IPR008928">
    <property type="entry name" value="6-hairpin_glycosidase_sf"/>
</dbReference>
<evidence type="ECO:0000256" key="2">
    <source>
        <dbReference type="ARBA" id="ARBA00009209"/>
    </source>
</evidence>
<evidence type="ECO:0000256" key="7">
    <source>
        <dbReference type="ARBA" id="ARBA00023326"/>
    </source>
</evidence>
<keyword evidence="7" id="KW-0624">Polysaccharide degradation</keyword>
<sequence>MKPLFMDPKSKYKTMKLQFKKTVTFLMFTFSLMQISLFAQNHSSGSYRNLFLEAGYSQNEIDKKVEKAYFDLFEGPDRIYFEVGDSLGYVSDIKNKDVRTEGVSYGMMVAVQLDKKDVFDRIWRWSKKYLQHQDGPGKGYFAWSFDPEKMKINSPGSASDGELYFVTTLLLASNRWGNDTGIDYYSEARHILDAMWEKDGAEYVRPFINLEHKQISFVPGGHGYNWTDPSYHVPAFYELWAEYANDGHEQFYRDCADTSRVFLHHACHPVTGLNSDYTEFNGEPHPTPWMKPGFRYDSWRVPMNIAMDYLWCGKDKEWQESYAERFQNFLRSKGMNSFKDQYNLDGSEPEWILPAGDYEPKLRHSLGLISTAATASLININNNDTSMDFVYKLWDAKLEPYDDGYFDPYYDGLLYLFSLMHLSGKYQIILPDQN</sequence>
<protein>
    <recommendedName>
        <fullName evidence="3">cellulase</fullName>
        <ecNumber evidence="3">3.2.1.4</ecNumber>
    </recommendedName>
</protein>
<dbReference type="PRINTS" id="PR00735">
    <property type="entry name" value="GLHYDRLASE8"/>
</dbReference>
<evidence type="ECO:0000256" key="3">
    <source>
        <dbReference type="ARBA" id="ARBA00012601"/>
    </source>
</evidence>
<keyword evidence="5" id="KW-0136">Cellulose degradation</keyword>
<keyword evidence="7" id="KW-0119">Carbohydrate metabolism</keyword>
<dbReference type="EC" id="3.2.1.4" evidence="3"/>
<dbReference type="InterPro" id="IPR002037">
    <property type="entry name" value="Glyco_hydro_8"/>
</dbReference>
<dbReference type="SUPFAM" id="SSF48208">
    <property type="entry name" value="Six-hairpin glycosidases"/>
    <property type="match status" value="1"/>
</dbReference>
<evidence type="ECO:0000313" key="9">
    <source>
        <dbReference type="Proteomes" id="UP000708576"/>
    </source>
</evidence>
<evidence type="ECO:0000256" key="4">
    <source>
        <dbReference type="ARBA" id="ARBA00022801"/>
    </source>
</evidence>
<dbReference type="Proteomes" id="UP000708576">
    <property type="component" value="Unassembled WGS sequence"/>
</dbReference>
<dbReference type="InterPro" id="IPR012341">
    <property type="entry name" value="6hp_glycosidase-like_sf"/>
</dbReference>
<dbReference type="GO" id="GO:0016787">
    <property type="term" value="F:hydrolase activity"/>
    <property type="evidence" value="ECO:0007669"/>
    <property type="project" value="UniProtKB-KW"/>
</dbReference>
<keyword evidence="4 8" id="KW-0378">Hydrolase</keyword>
<organism evidence="8 9">
    <name type="scientific">Carboxylicivirga linearis</name>
    <dbReference type="NCBI Taxonomy" id="1628157"/>
    <lineage>
        <taxon>Bacteria</taxon>
        <taxon>Pseudomonadati</taxon>
        <taxon>Bacteroidota</taxon>
        <taxon>Bacteroidia</taxon>
        <taxon>Marinilabiliales</taxon>
        <taxon>Marinilabiliaceae</taxon>
        <taxon>Carboxylicivirga</taxon>
    </lineage>
</organism>
<evidence type="ECO:0000256" key="6">
    <source>
        <dbReference type="ARBA" id="ARBA00023295"/>
    </source>
</evidence>
<comment type="caution">
    <text evidence="8">The sequence shown here is derived from an EMBL/GenBank/DDBJ whole genome shotgun (WGS) entry which is preliminary data.</text>
</comment>
<evidence type="ECO:0000256" key="5">
    <source>
        <dbReference type="ARBA" id="ARBA00023001"/>
    </source>
</evidence>
<comment type="similarity">
    <text evidence="2">Belongs to the glycosyl hydrolase 8 (cellulase D) family.</text>
</comment>
<comment type="catalytic activity">
    <reaction evidence="1">
        <text>Endohydrolysis of (1-&gt;4)-beta-D-glucosidic linkages in cellulose, lichenin and cereal beta-D-glucans.</text>
        <dbReference type="EC" id="3.2.1.4"/>
    </reaction>
</comment>
<dbReference type="Gene3D" id="1.50.10.10">
    <property type="match status" value="1"/>
</dbReference>
<dbReference type="EMBL" id="JAGUCO010000013">
    <property type="protein sequence ID" value="MBS2099679.1"/>
    <property type="molecule type" value="Genomic_DNA"/>
</dbReference>
<reference evidence="8 9" key="1">
    <citation type="journal article" date="2015" name="Int. J. Syst. Evol. Microbiol.">
        <title>Carboxylicivirga linearis sp. nov., isolated from a sea cucumber culture pond.</title>
        <authorList>
            <person name="Wang F.Q."/>
            <person name="Zhou Y.X."/>
            <person name="Lin X.Z."/>
            <person name="Chen G.J."/>
            <person name="Du Z.J."/>
        </authorList>
    </citation>
    <scope>NUCLEOTIDE SEQUENCE [LARGE SCALE GENOMIC DNA]</scope>
    <source>
        <strain evidence="8 9">FB218</strain>
    </source>
</reference>